<proteinExistence type="inferred from homology"/>
<feature type="binding site" evidence="7 9">
    <location>
        <position position="139"/>
    </location>
    <ligand>
        <name>3-methyl-2-oxobutanoate</name>
        <dbReference type="ChEBI" id="CHEBI:11851"/>
    </ligand>
</feature>
<evidence type="ECO:0000313" key="11">
    <source>
        <dbReference type="EMBL" id="AKK06236.1"/>
    </source>
</evidence>
<comment type="function">
    <text evidence="6 7">Catalyzes the reversible reaction in which hydroxymethyl group from 5,10-methylenetetrahydrofolate is transferred onto alpha-ketoisovalerate to form ketopantoate.</text>
</comment>
<evidence type="ECO:0000256" key="8">
    <source>
        <dbReference type="PIRSR" id="PIRSR000388-1"/>
    </source>
</evidence>
<dbReference type="GO" id="GO:0032259">
    <property type="term" value="P:methylation"/>
    <property type="evidence" value="ECO:0007669"/>
    <property type="project" value="UniProtKB-KW"/>
</dbReference>
<dbReference type="FunFam" id="3.20.20.60:FF:000003">
    <property type="entry name" value="3-methyl-2-oxobutanoate hydroxymethyltransferase"/>
    <property type="match status" value="1"/>
</dbReference>
<dbReference type="KEGG" id="cmv:CMUST_09600"/>
<evidence type="ECO:0000256" key="5">
    <source>
        <dbReference type="ARBA" id="ARBA00022679"/>
    </source>
</evidence>
<gene>
    <name evidence="7 11" type="primary">panB</name>
    <name evidence="11" type="ORF">CMUST_09600</name>
</gene>
<dbReference type="InterPro" id="IPR015813">
    <property type="entry name" value="Pyrv/PenolPyrv_kinase-like_dom"/>
</dbReference>
<dbReference type="GO" id="GO:0008168">
    <property type="term" value="F:methyltransferase activity"/>
    <property type="evidence" value="ECO:0007669"/>
    <property type="project" value="UniProtKB-KW"/>
</dbReference>
<dbReference type="Proteomes" id="UP000035199">
    <property type="component" value="Chromosome"/>
</dbReference>
<name>A0A0G3GYK7_9CORY</name>
<dbReference type="InterPro" id="IPR040442">
    <property type="entry name" value="Pyrv_kinase-like_dom_sf"/>
</dbReference>
<keyword evidence="7" id="KW-0963">Cytoplasm</keyword>
<comment type="cofactor">
    <cofactor evidence="7 10">
        <name>Mg(2+)</name>
        <dbReference type="ChEBI" id="CHEBI:18420"/>
    </cofactor>
    <text evidence="7 10">Binds 1 Mg(2+) ion per subunit.</text>
</comment>
<evidence type="ECO:0000256" key="2">
    <source>
        <dbReference type="ARBA" id="ARBA00008676"/>
    </source>
</evidence>
<dbReference type="InterPro" id="IPR003700">
    <property type="entry name" value="Pantoate_hydroxy_MeTrfase"/>
</dbReference>
<dbReference type="NCBIfam" id="TIGR00222">
    <property type="entry name" value="panB"/>
    <property type="match status" value="1"/>
</dbReference>
<dbReference type="PATRIC" id="fig|571915.4.peg.2035"/>
<reference evidence="12" key="2">
    <citation type="submission" date="2015-05" db="EMBL/GenBank/DDBJ databases">
        <title>Complete genome sequence of Corynebacterium mustelae DSM 45274, isolated from various tissues of a male ferret with lethal sepsis.</title>
        <authorList>
            <person name="Ruckert C."/>
            <person name="Albersmeier A."/>
            <person name="Winkler A."/>
            <person name="Tauch A."/>
        </authorList>
    </citation>
    <scope>NUCLEOTIDE SEQUENCE [LARGE SCALE GENOMIC DNA]</scope>
    <source>
        <strain evidence="12">DSM 45274</strain>
    </source>
</reference>
<comment type="similarity">
    <text evidence="2 7">Belongs to the PanB family.</text>
</comment>
<evidence type="ECO:0000313" key="12">
    <source>
        <dbReference type="Proteomes" id="UP000035199"/>
    </source>
</evidence>
<feature type="active site" description="Proton acceptor" evidence="7 8">
    <location>
        <position position="237"/>
    </location>
</feature>
<reference evidence="11 12" key="1">
    <citation type="journal article" date="2015" name="Genome Announc.">
        <title>Complete Genome Sequence of the Type Strain Corynebacterium mustelae DSM 45274, Isolated from Various Tissues of a Male Ferret with Lethal Sepsis.</title>
        <authorList>
            <person name="Ruckert C."/>
            <person name="Eimer J."/>
            <person name="Winkler A."/>
            <person name="Tauch A."/>
        </authorList>
    </citation>
    <scope>NUCLEOTIDE SEQUENCE [LARGE SCALE GENOMIC DNA]</scope>
    <source>
        <strain evidence="11 12">DSM 45274</strain>
    </source>
</reference>
<evidence type="ECO:0000256" key="10">
    <source>
        <dbReference type="PIRSR" id="PIRSR000388-3"/>
    </source>
</evidence>
<dbReference type="Pfam" id="PF02548">
    <property type="entry name" value="Pantoate_transf"/>
    <property type="match status" value="1"/>
</dbReference>
<evidence type="ECO:0000256" key="7">
    <source>
        <dbReference type="HAMAP-Rule" id="MF_00156"/>
    </source>
</evidence>
<comment type="subcellular location">
    <subcellularLocation>
        <location evidence="7">Cytoplasm</location>
    </subcellularLocation>
</comment>
<dbReference type="PIRSF" id="PIRSF000388">
    <property type="entry name" value="Pantoate_hydroxy_MeTrfase"/>
    <property type="match status" value="1"/>
</dbReference>
<keyword evidence="12" id="KW-1185">Reference proteome</keyword>
<dbReference type="HAMAP" id="MF_00156">
    <property type="entry name" value="PanB"/>
    <property type="match status" value="1"/>
</dbReference>
<dbReference type="EC" id="2.1.2.11" evidence="7"/>
<evidence type="ECO:0000256" key="1">
    <source>
        <dbReference type="ARBA" id="ARBA00005033"/>
    </source>
</evidence>
<dbReference type="GO" id="GO:0015940">
    <property type="term" value="P:pantothenate biosynthetic process"/>
    <property type="evidence" value="ECO:0007669"/>
    <property type="project" value="UniProtKB-UniRule"/>
</dbReference>
<keyword evidence="7 10" id="KW-0460">Magnesium</keyword>
<dbReference type="OrthoDB" id="9781789at2"/>
<dbReference type="CDD" id="cd06557">
    <property type="entry name" value="KPHMT-like"/>
    <property type="match status" value="1"/>
</dbReference>
<dbReference type="EMBL" id="CP011542">
    <property type="protein sequence ID" value="AKK06236.1"/>
    <property type="molecule type" value="Genomic_DNA"/>
</dbReference>
<feature type="binding site" evidence="7 9">
    <location>
        <position position="169"/>
    </location>
    <ligand>
        <name>3-methyl-2-oxobutanoate</name>
        <dbReference type="ChEBI" id="CHEBI:11851"/>
    </ligand>
</feature>
<dbReference type="GO" id="GO:0000287">
    <property type="term" value="F:magnesium ion binding"/>
    <property type="evidence" value="ECO:0007669"/>
    <property type="project" value="TreeGrafter"/>
</dbReference>
<dbReference type="SUPFAM" id="SSF51621">
    <property type="entry name" value="Phosphoenolpyruvate/pyruvate domain"/>
    <property type="match status" value="1"/>
</dbReference>
<dbReference type="GO" id="GO:0005737">
    <property type="term" value="C:cytoplasm"/>
    <property type="evidence" value="ECO:0007669"/>
    <property type="project" value="UniProtKB-SubCell"/>
</dbReference>
<protein>
    <recommendedName>
        <fullName evidence="7">3-methyl-2-oxobutanoate hydroxymethyltransferase</fullName>
        <ecNumber evidence="7">2.1.2.11</ecNumber>
    </recommendedName>
    <alternativeName>
        <fullName evidence="7">Ketopantoate hydroxymethyltransferase</fullName>
        <shortName evidence="7">KPHMT</shortName>
    </alternativeName>
</protein>
<dbReference type="GO" id="GO:0003864">
    <property type="term" value="F:3-methyl-2-oxobutanoate hydroxymethyltransferase activity"/>
    <property type="evidence" value="ECO:0007669"/>
    <property type="project" value="UniProtKB-UniRule"/>
</dbReference>
<keyword evidence="7 10" id="KW-0479">Metal-binding</keyword>
<evidence type="ECO:0000256" key="9">
    <source>
        <dbReference type="PIRSR" id="PIRSR000388-2"/>
    </source>
</evidence>
<dbReference type="Gene3D" id="3.20.20.60">
    <property type="entry name" value="Phosphoenolpyruvate-binding domains"/>
    <property type="match status" value="1"/>
</dbReference>
<keyword evidence="4 7" id="KW-0566">Pantothenate biosynthesis</keyword>
<dbReference type="STRING" id="571915.CMUST_09600"/>
<evidence type="ECO:0000256" key="4">
    <source>
        <dbReference type="ARBA" id="ARBA00022655"/>
    </source>
</evidence>
<dbReference type="UniPathway" id="UPA00028">
    <property type="reaction ID" value="UER00003"/>
</dbReference>
<dbReference type="AlphaFoldDB" id="A0A0G3GYK7"/>
<feature type="binding site" evidence="7 10">
    <location>
        <position position="171"/>
    </location>
    <ligand>
        <name>Mg(2+)</name>
        <dbReference type="ChEBI" id="CHEBI:18420"/>
    </ligand>
</feature>
<dbReference type="PANTHER" id="PTHR20881">
    <property type="entry name" value="3-METHYL-2-OXOBUTANOATE HYDROXYMETHYLTRANSFERASE"/>
    <property type="match status" value="1"/>
</dbReference>
<evidence type="ECO:0000256" key="6">
    <source>
        <dbReference type="ARBA" id="ARBA00056497"/>
    </source>
</evidence>
<comment type="subunit">
    <text evidence="3 7">Homodecamer; pentamer of dimers.</text>
</comment>
<dbReference type="NCBIfam" id="NF001452">
    <property type="entry name" value="PRK00311.1"/>
    <property type="match status" value="1"/>
</dbReference>
<feature type="binding site" evidence="7 10">
    <location>
        <position position="139"/>
    </location>
    <ligand>
        <name>Mg(2+)</name>
        <dbReference type="ChEBI" id="CHEBI:18420"/>
    </ligand>
</feature>
<evidence type="ECO:0000256" key="3">
    <source>
        <dbReference type="ARBA" id="ARBA00011424"/>
    </source>
</evidence>
<feature type="binding site" evidence="7 10">
    <location>
        <position position="100"/>
    </location>
    <ligand>
        <name>Mg(2+)</name>
        <dbReference type="ChEBI" id="CHEBI:18420"/>
    </ligand>
</feature>
<sequence length="321" mass="34189">MRQLKKCAGVFDRTLKLRKKPADSRYNFPHVFKAFISWKEIFHVRLLHPHHGILGSYKKVRVTDLQALKGQRPWAMLTAYDYATASAFAAAGIECLLVGDSAANVVYGYDSTTRISFDELAVLAAAVVRGAGNALVVVDLPFGTYEASDEQAVRSATEMLHRTGGHVIKIEGGVRMASRIKALKEAGLAVCAHVGFTPQSVSGLGGFKVQGRGAAADAVRTDVAAVVAAGADMVVFEMVPAELAAEITATCPIPTIGIGAGAETDAQVLVWHDMAGMFPGARIPKFVEVFAEVGQQLRDAAANYKEAVANKTFPTADHAFS</sequence>
<comment type="pathway">
    <text evidence="1 7">Cofactor biosynthesis; (R)-pantothenate biosynthesis; (R)-pantoate from 3-methyl-2-oxobutanoate: step 1/2.</text>
</comment>
<organism evidence="11 12">
    <name type="scientific">Corynebacterium mustelae</name>
    <dbReference type="NCBI Taxonomy" id="571915"/>
    <lineage>
        <taxon>Bacteria</taxon>
        <taxon>Bacillati</taxon>
        <taxon>Actinomycetota</taxon>
        <taxon>Actinomycetes</taxon>
        <taxon>Mycobacteriales</taxon>
        <taxon>Corynebacteriaceae</taxon>
        <taxon>Corynebacterium</taxon>
    </lineage>
</organism>
<keyword evidence="11" id="KW-0489">Methyltransferase</keyword>
<comment type="catalytic activity">
    <reaction evidence="7">
        <text>(6R)-5,10-methylene-5,6,7,8-tetrahydrofolate + 3-methyl-2-oxobutanoate + H2O = 2-dehydropantoate + (6S)-5,6,7,8-tetrahydrofolate</text>
        <dbReference type="Rhea" id="RHEA:11824"/>
        <dbReference type="ChEBI" id="CHEBI:11561"/>
        <dbReference type="ChEBI" id="CHEBI:11851"/>
        <dbReference type="ChEBI" id="CHEBI:15377"/>
        <dbReference type="ChEBI" id="CHEBI:15636"/>
        <dbReference type="ChEBI" id="CHEBI:57453"/>
        <dbReference type="EC" id="2.1.2.11"/>
    </reaction>
</comment>
<accession>A0A0G3GYK7</accession>
<dbReference type="PANTHER" id="PTHR20881:SF0">
    <property type="entry name" value="3-METHYL-2-OXOBUTANOATE HYDROXYMETHYLTRANSFERASE"/>
    <property type="match status" value="1"/>
</dbReference>
<feature type="binding site" evidence="7 9">
    <location>
        <begin position="100"/>
        <end position="101"/>
    </location>
    <ligand>
        <name>3-methyl-2-oxobutanoate</name>
        <dbReference type="ChEBI" id="CHEBI:11851"/>
    </ligand>
</feature>
<keyword evidence="5 7" id="KW-0808">Transferase</keyword>